<sequence length="144" mass="15553">MGKRPAALVRLIRRSPRDGDAPRGDLLHSRVGFLAVTVATVLWAFGASVAGRLFHAGVTPLELVEARTYITAVGLGLLSYVWHTRDGDRASVGGNTPRFGHTLMFGLAVEGNVFLSDHPRRWREAHGAEFPAGGKDRADADEIP</sequence>
<dbReference type="AlphaFoldDB" id="F8AWQ7"/>
<dbReference type="STRING" id="656024.FsymDg_2964"/>
<evidence type="ECO:0000313" key="2">
    <source>
        <dbReference type="EMBL" id="AEH10282.1"/>
    </source>
</evidence>
<feature type="transmembrane region" description="Helical" evidence="1">
    <location>
        <begin position="31"/>
        <end position="54"/>
    </location>
</feature>
<evidence type="ECO:0008006" key="4">
    <source>
        <dbReference type="Google" id="ProtNLM"/>
    </source>
</evidence>
<reference evidence="2 3" key="1">
    <citation type="submission" date="2011-05" db="EMBL/GenBank/DDBJ databases">
        <title>Complete sequence of chromosome of Frankia symbiont of Datisca glomerata.</title>
        <authorList>
            <consortium name="US DOE Joint Genome Institute"/>
            <person name="Lucas S."/>
            <person name="Han J."/>
            <person name="Lapidus A."/>
            <person name="Cheng J.-F."/>
            <person name="Goodwin L."/>
            <person name="Pitluck S."/>
            <person name="Peters L."/>
            <person name="Mikhailova N."/>
            <person name="Chertkov O."/>
            <person name="Teshima H."/>
            <person name="Han C."/>
            <person name="Tapia R."/>
            <person name="Land M."/>
            <person name="Hauser L."/>
            <person name="Kyrpides N."/>
            <person name="Ivanova N."/>
            <person name="Pagani I."/>
            <person name="Berry A."/>
            <person name="Pawlowski K."/>
            <person name="Persson T."/>
            <person name="Vanden Heuvel B."/>
            <person name="Benson D."/>
            <person name="Woyke T."/>
        </authorList>
    </citation>
    <scope>NUCLEOTIDE SEQUENCE [LARGE SCALE GENOMIC DNA]</scope>
    <source>
        <strain evidence="3">4085684</strain>
    </source>
</reference>
<keyword evidence="3" id="KW-1185">Reference proteome</keyword>
<keyword evidence="1" id="KW-0472">Membrane</keyword>
<organism evidence="2 3">
    <name type="scientific">Candidatus Protofrankia datiscae</name>
    <dbReference type="NCBI Taxonomy" id="2716812"/>
    <lineage>
        <taxon>Bacteria</taxon>
        <taxon>Bacillati</taxon>
        <taxon>Actinomycetota</taxon>
        <taxon>Actinomycetes</taxon>
        <taxon>Frankiales</taxon>
        <taxon>Frankiaceae</taxon>
        <taxon>Protofrankia</taxon>
    </lineage>
</organism>
<accession>F8AWQ7</accession>
<dbReference type="RefSeq" id="WP_013874182.1">
    <property type="nucleotide sequence ID" value="NC_015656.1"/>
</dbReference>
<name>F8AWQ7_9ACTN</name>
<gene>
    <name evidence="2" type="ordered locus">FsymDg_2964</name>
</gene>
<dbReference type="Proteomes" id="UP000001549">
    <property type="component" value="Chromosome"/>
</dbReference>
<keyword evidence="1" id="KW-0812">Transmembrane</keyword>
<dbReference type="KEGG" id="fsy:FsymDg_2964"/>
<protein>
    <recommendedName>
        <fullName evidence="4">EamA domain-containing protein</fullName>
    </recommendedName>
</protein>
<dbReference type="EMBL" id="CP002801">
    <property type="protein sequence ID" value="AEH10282.1"/>
    <property type="molecule type" value="Genomic_DNA"/>
</dbReference>
<proteinExistence type="predicted"/>
<feature type="transmembrane region" description="Helical" evidence="1">
    <location>
        <begin position="66"/>
        <end position="82"/>
    </location>
</feature>
<evidence type="ECO:0000313" key="3">
    <source>
        <dbReference type="Proteomes" id="UP000001549"/>
    </source>
</evidence>
<evidence type="ECO:0000256" key="1">
    <source>
        <dbReference type="SAM" id="Phobius"/>
    </source>
</evidence>
<keyword evidence="1" id="KW-1133">Transmembrane helix</keyword>
<dbReference type="HOGENOM" id="CLU_1793640_0_0_11"/>